<dbReference type="Gene3D" id="1.10.510.10">
    <property type="entry name" value="Transferase(Phosphotransferase) domain 1"/>
    <property type="match status" value="3"/>
</dbReference>
<organism evidence="24 25">
    <name type="scientific">Cinnamomum micranthum f. kanehirae</name>
    <dbReference type="NCBI Taxonomy" id="337451"/>
    <lineage>
        <taxon>Eukaryota</taxon>
        <taxon>Viridiplantae</taxon>
        <taxon>Streptophyta</taxon>
        <taxon>Embryophyta</taxon>
        <taxon>Tracheophyta</taxon>
        <taxon>Spermatophyta</taxon>
        <taxon>Magnoliopsida</taxon>
        <taxon>Magnoliidae</taxon>
        <taxon>Laurales</taxon>
        <taxon>Lauraceae</taxon>
        <taxon>Cinnamomum</taxon>
    </lineage>
</organism>
<sequence length="2326" mass="258732">METNILTGSIPPTLGNLTKLTTLYIYENKISGSIPQEIGYLRNLVDLEMSTNLLTGSIPFTLGNLTLLTTLYIYENKIYGSIPQEIGYLRNLVDLDMSANLLIGSIPRTLGNLTKLATLYIDQNKISGCIPHEIGNLENLENFQLTVNNLTVLTKVRLENNRLHGNVHEIFQYHPKSSYMDLSYNKLSGELSPKWGEFQNLTSLKLFGNKITGNIPPEFGKLRQLEVLGLSSNNLAGEIPEEIYGSIPQEIGYLRNLVDLDMSANLLIGSIPRTLGNLTKLATLYIDQNKISGRIPHEIGNLENLENFQLTVNNLTVLTKVRLENNRLHGNVHEIFQYHPKLSYMDLSYNKLSGELSPKWGEFQNLTSLKLFGNKITGNIPPEFGKLRQLEVLGLSSNNLAGEIPEEMGRLAALFKLSLNDNNFSGSLPLEFGLLSKLEVLDLSMNTLKWTNSRTIGELLEVVLDLSQNSLNKEIPSQFGNLKILESLNLSHNMLSGSIPSSLQEISSLMSIDISYNNLEGPIPKNKAFQEAPFEALSHNKGLCGNASGLQPCNTTSIVKGHVNKVHKVVIISIPCIFGILFVLFACIGILFFQRQRAMNLEPKIVYDDIVQATESFHEKYLIGTGASWCVYKAELSSRETVAVKKFHPLEEGIMYDIKSFNSEIKALTETQHRNIVKLYGFCSHEQCMFLVYEYAERGKLARILSSEEGALELDWPRRVNVIKGVASALSYMHHDCSPPIVYRDVSSNNILLDSKLEACISDFGTSKLLELNSSNWSSLAGTYGYVAPELAYTMEVTDKCDVYSFGVLAFEVLMGKHPGDLILTLHSSTAQNIMLKDVLDQRLSPPSAQTTNEVILVAAIALACIRANPQSRPNMRDVHVLHFLNGHEVAPTTLTQLASEAHALLNWKNSLENHSLLHSWSLHNNSTSGRSKENSPCNWFGITCIAADTITEINLFDASLRGKLDDLNFSSFPNLITLDLSNNALYGTIPDHIATLSKLNILNLSLNQLSGPISPSMGNLSKLTIFQISKNKISSSIPRETGHLKNLITLDISTNLLTGSIPPTLGNLTTIANLMLHENTISGFIPNEIGYLENLSIMNLYTNNLTGPIPSTIGNLRNLTILSVLQNQLYGSIPEIKNLTSLTKLLLSKNNFSGHLPEQICLGRSLEAFAATGNYFTGPIPRNLRNCTMFTRVRLEYNHLNGNASEILGYYPKLDYMDLSYNELYGELSPKWAECQNLTSLKLSNNKITGKIPLEFGMLSKLELLDLSSNNLVSEIPKELGRLFELHYLRLNDNKLFGRVPLEIGMLLKLEVLDLSMNNLSGRIPKHLGSRSKLWSLNMSRNNFHGSIPFEIGNLVFLQNLGFSQNSLIQEIPLQLGSLKRLENLNLSHNLLSGSIPSSFGEIFSLTSIDISYNNLEGPIPKTKAFQQAPLEAFTHNKALCGNASGLQPCNSISIVKGHMNKVHKLVISITLSVSGIIFLLLACIGMLFFLKQRAMHTTIELQEMRKGDVFSIWNFDGRIVYDDIIQATENFDSKYCIGVGGYGSVYKAELSTGQVVAVKRLHPLDGGNTHDKKSFNNEIKTLTEIRHRNIVKLYGFCSHEQYMFLVYEYMERGKLAGILCCERAWELDWIKRVNIVKAVANALSYMHHDCSLPIVHRDISSNNILLDSELEACISDFGTSRLLKPNSSNWSSLAGTYGYVAPELAYTMKVTEKCDVYSFGVLAFEVLMGKHPRDLILTLHSSSTSQNILLKDVLDQRLSPPSAHTADVVISVAVVALRCMHANPQSRPNMRDVYQKLSSHRLIPLEIGMLSNLSVLDLSMNDLSGHIPKELMSCFKLLSLNLSINNFIGSIPFQIGTLSYLGNLDLSHNSLSKEIPSQFGNLKMLENLNLSHNMLSGHIPSSFEEISSLTSIDISNNNLEGPIPRNKAFQQAPFEALSHNKGLCGNASGLQPCNSTFIDKGQLKKVSKVVIIITLYISGLFFIVLACIVIFFFLKRRARHTAIELQEMSKGDAFSIWNFDGRIVYDDIIQATENFDSKYCIGVGGYGSVYKAELSTGQVVAVKRLHPLEGGSTHDQKSFNNEIKALTEIRHRNIVKLYGFCSHEQCMFLIYEYMERGKLAGILSCEGALELDWIKRVNVVKGMASALSYMHHDCSPPIVHRDISSNNILLDSELEACISDFGTSRLLKPDSSNWSSLAGTYGYVDPELAYTMEVTEQCDVYSFGVLTFEVLMGKHPGDLIHTLHFSTGQNILLTDVLDQRLSPPSVQTVVEVISVAVVALACIRANPQSRPNMRNVSQKLSSHRLCTLEPFQTITLCQLNDLDI</sequence>
<evidence type="ECO:0000256" key="2">
    <source>
        <dbReference type="ARBA" id="ARBA00004479"/>
    </source>
</evidence>
<keyword evidence="8" id="KW-0808">Transferase</keyword>
<keyword evidence="13 24" id="KW-0418">Kinase</keyword>
<dbReference type="PANTHER" id="PTHR48005:SF70">
    <property type="entry name" value="MDIS1-INTERACTING RECEPTOR LIKE KINASE 2-LIKE"/>
    <property type="match status" value="1"/>
</dbReference>
<reference evidence="24 25" key="1">
    <citation type="journal article" date="2019" name="Nat. Plants">
        <title>Stout camphor tree genome fills gaps in understanding of flowering plant genome evolution.</title>
        <authorList>
            <person name="Chaw S.M."/>
            <person name="Liu Y.C."/>
            <person name="Wu Y.W."/>
            <person name="Wang H.Y."/>
            <person name="Lin C.I."/>
            <person name="Wu C.S."/>
            <person name="Ke H.M."/>
            <person name="Chang L.Y."/>
            <person name="Hsu C.Y."/>
            <person name="Yang H.T."/>
            <person name="Sudianto E."/>
            <person name="Hsu M.H."/>
            <person name="Wu K.P."/>
            <person name="Wang L.N."/>
            <person name="Leebens-Mack J.H."/>
            <person name="Tsai I.J."/>
        </authorList>
    </citation>
    <scope>NUCLEOTIDE SEQUENCE [LARGE SCALE GENOMIC DNA]</scope>
    <source>
        <strain evidence="25">cv. Chaw 1501</strain>
        <tissue evidence="24">Young leaves</tissue>
    </source>
</reference>
<dbReference type="InterPro" id="IPR051420">
    <property type="entry name" value="Ser_Thr_Kinases_DiverseReg"/>
</dbReference>
<dbReference type="FunFam" id="1.10.510.10:FF:000445">
    <property type="entry name" value="MDIS1-interacting receptor like kinase 2"/>
    <property type="match status" value="3"/>
</dbReference>
<dbReference type="OrthoDB" id="676979at2759"/>
<keyword evidence="9 22" id="KW-0812">Transmembrane</keyword>
<keyword evidence="25" id="KW-1185">Reference proteome</keyword>
<dbReference type="InterPro" id="IPR017441">
    <property type="entry name" value="Protein_kinase_ATP_BS"/>
</dbReference>
<keyword evidence="6" id="KW-0597">Phosphoprotein</keyword>
<comment type="catalytic activity">
    <reaction evidence="20">
        <text>L-seryl-[protein] + ATP = O-phospho-L-seryl-[protein] + ADP + H(+)</text>
        <dbReference type="Rhea" id="RHEA:17989"/>
        <dbReference type="Rhea" id="RHEA-COMP:9863"/>
        <dbReference type="Rhea" id="RHEA-COMP:11604"/>
        <dbReference type="ChEBI" id="CHEBI:15378"/>
        <dbReference type="ChEBI" id="CHEBI:29999"/>
        <dbReference type="ChEBI" id="CHEBI:30616"/>
        <dbReference type="ChEBI" id="CHEBI:83421"/>
        <dbReference type="ChEBI" id="CHEBI:456216"/>
        <dbReference type="EC" id="2.7.11.1"/>
    </reaction>
</comment>
<dbReference type="InterPro" id="IPR032675">
    <property type="entry name" value="LRR_dom_sf"/>
</dbReference>
<evidence type="ECO:0000256" key="4">
    <source>
        <dbReference type="ARBA" id="ARBA00022475"/>
    </source>
</evidence>
<dbReference type="InterPro" id="IPR008266">
    <property type="entry name" value="Tyr_kinase_AS"/>
</dbReference>
<keyword evidence="5" id="KW-0723">Serine/threonine-protein kinase</keyword>
<feature type="domain" description="Protein kinase" evidence="23">
    <location>
        <begin position="1533"/>
        <end position="1805"/>
    </location>
</feature>
<evidence type="ECO:0000256" key="18">
    <source>
        <dbReference type="ARBA" id="ARBA00023180"/>
    </source>
</evidence>
<keyword evidence="18" id="KW-0325">Glycoprotein</keyword>
<dbReference type="FunFam" id="3.80.10.10:FF:000383">
    <property type="entry name" value="Leucine-rich repeat receptor protein kinase EMS1"/>
    <property type="match status" value="3"/>
</dbReference>
<dbReference type="InterPro" id="IPR001611">
    <property type="entry name" value="Leu-rich_rpt"/>
</dbReference>
<evidence type="ECO:0000256" key="20">
    <source>
        <dbReference type="ARBA" id="ARBA00048679"/>
    </source>
</evidence>
<keyword evidence="15 22" id="KW-1133">Transmembrane helix</keyword>
<accession>A0A443Q3F5</accession>
<dbReference type="FunFam" id="3.80.10.10:FF:000095">
    <property type="entry name" value="LRR receptor-like serine/threonine-protein kinase GSO1"/>
    <property type="match status" value="3"/>
</dbReference>
<feature type="binding site" evidence="21">
    <location>
        <position position="1561"/>
    </location>
    <ligand>
        <name>ATP</name>
        <dbReference type="ChEBI" id="CHEBI:30616"/>
    </ligand>
</feature>
<comment type="catalytic activity">
    <reaction evidence="19">
        <text>L-threonyl-[protein] + ATP = O-phospho-L-threonyl-[protein] + ADP + H(+)</text>
        <dbReference type="Rhea" id="RHEA:46608"/>
        <dbReference type="Rhea" id="RHEA-COMP:11060"/>
        <dbReference type="Rhea" id="RHEA-COMP:11605"/>
        <dbReference type="ChEBI" id="CHEBI:15378"/>
        <dbReference type="ChEBI" id="CHEBI:30013"/>
        <dbReference type="ChEBI" id="CHEBI:30616"/>
        <dbReference type="ChEBI" id="CHEBI:61977"/>
        <dbReference type="ChEBI" id="CHEBI:456216"/>
        <dbReference type="EC" id="2.7.11.1"/>
    </reaction>
</comment>
<evidence type="ECO:0000259" key="23">
    <source>
        <dbReference type="PROSITE" id="PS50011"/>
    </source>
</evidence>
<dbReference type="FunFam" id="3.30.200.20:FF:000309">
    <property type="entry name" value="Leucine-rich repeat receptor protein kinase MSP1"/>
    <property type="match status" value="3"/>
</dbReference>
<dbReference type="GO" id="GO:0009653">
    <property type="term" value="P:anatomical structure morphogenesis"/>
    <property type="evidence" value="ECO:0007669"/>
    <property type="project" value="UniProtKB-ARBA"/>
</dbReference>
<evidence type="ECO:0000256" key="17">
    <source>
        <dbReference type="ARBA" id="ARBA00023170"/>
    </source>
</evidence>
<evidence type="ECO:0000256" key="19">
    <source>
        <dbReference type="ARBA" id="ARBA00047899"/>
    </source>
</evidence>
<dbReference type="PROSITE" id="PS50011">
    <property type="entry name" value="PROTEIN_KINASE_DOM"/>
    <property type="match status" value="3"/>
</dbReference>
<dbReference type="Pfam" id="PF08263">
    <property type="entry name" value="LRRNT_2"/>
    <property type="match status" value="1"/>
</dbReference>
<dbReference type="STRING" id="337451.A0A443Q3F5"/>
<dbReference type="Pfam" id="PF13855">
    <property type="entry name" value="LRR_8"/>
    <property type="match status" value="4"/>
</dbReference>
<keyword evidence="4" id="KW-1003">Cell membrane</keyword>
<dbReference type="SUPFAM" id="SSF56112">
    <property type="entry name" value="Protein kinase-like (PK-like)"/>
    <property type="match status" value="3"/>
</dbReference>
<comment type="subcellular location">
    <subcellularLocation>
        <location evidence="1">Cell membrane</location>
    </subcellularLocation>
    <subcellularLocation>
        <location evidence="2">Membrane</location>
        <topology evidence="2">Single-pass type I membrane protein</topology>
    </subcellularLocation>
</comment>
<evidence type="ECO:0000256" key="8">
    <source>
        <dbReference type="ARBA" id="ARBA00022679"/>
    </source>
</evidence>
<keyword evidence="7" id="KW-0433">Leucine-rich repeat</keyword>
<dbReference type="PANTHER" id="PTHR48005">
    <property type="entry name" value="LEUCINE RICH REPEAT KINASE 2"/>
    <property type="match status" value="1"/>
</dbReference>
<evidence type="ECO:0000256" key="3">
    <source>
        <dbReference type="ARBA" id="ARBA00012513"/>
    </source>
</evidence>
<dbReference type="SMART" id="SM00369">
    <property type="entry name" value="LRR_TYP"/>
    <property type="match status" value="21"/>
</dbReference>
<evidence type="ECO:0000256" key="6">
    <source>
        <dbReference type="ARBA" id="ARBA00022553"/>
    </source>
</evidence>
<dbReference type="Gene3D" id="3.80.10.10">
    <property type="entry name" value="Ribonuclease Inhibitor"/>
    <property type="match status" value="7"/>
</dbReference>
<dbReference type="InterPro" id="IPR013210">
    <property type="entry name" value="LRR_N_plant-typ"/>
</dbReference>
<evidence type="ECO:0000256" key="10">
    <source>
        <dbReference type="ARBA" id="ARBA00022729"/>
    </source>
</evidence>
<dbReference type="Proteomes" id="UP000283530">
    <property type="component" value="Unassembled WGS sequence"/>
</dbReference>
<feature type="transmembrane region" description="Helical" evidence="22">
    <location>
        <begin position="569"/>
        <end position="593"/>
    </location>
</feature>
<feature type="domain" description="Protein kinase" evidence="23">
    <location>
        <begin position="2037"/>
        <end position="2308"/>
    </location>
</feature>
<protein>
    <recommendedName>
        <fullName evidence="3">non-specific serine/threonine protein kinase</fullName>
        <ecNumber evidence="3">2.7.11.1</ecNumber>
    </recommendedName>
</protein>
<dbReference type="FunFam" id="3.80.10.10:FF:000041">
    <property type="entry name" value="LRR receptor-like serine/threonine-protein kinase ERECTA"/>
    <property type="match status" value="1"/>
</dbReference>
<evidence type="ECO:0000256" key="21">
    <source>
        <dbReference type="PROSITE-ProRule" id="PRU10141"/>
    </source>
</evidence>
<keyword evidence="11" id="KW-0677">Repeat</keyword>
<dbReference type="Pfam" id="PF00069">
    <property type="entry name" value="Pkinase"/>
    <property type="match status" value="3"/>
</dbReference>
<feature type="domain" description="Protein kinase" evidence="23">
    <location>
        <begin position="617"/>
        <end position="885"/>
    </location>
</feature>
<dbReference type="GO" id="GO:0099402">
    <property type="term" value="P:plant organ development"/>
    <property type="evidence" value="ECO:0007669"/>
    <property type="project" value="UniProtKB-ARBA"/>
</dbReference>
<dbReference type="SMART" id="SM00365">
    <property type="entry name" value="LRR_SD22"/>
    <property type="match status" value="12"/>
</dbReference>
<dbReference type="InterPro" id="IPR000719">
    <property type="entry name" value="Prot_kinase_dom"/>
</dbReference>
<keyword evidence="14 21" id="KW-0067">ATP-binding</keyword>
<evidence type="ECO:0000256" key="15">
    <source>
        <dbReference type="ARBA" id="ARBA00022989"/>
    </source>
</evidence>
<evidence type="ECO:0000256" key="12">
    <source>
        <dbReference type="ARBA" id="ARBA00022741"/>
    </source>
</evidence>
<evidence type="ECO:0000256" key="11">
    <source>
        <dbReference type="ARBA" id="ARBA00022737"/>
    </source>
</evidence>
<evidence type="ECO:0000256" key="7">
    <source>
        <dbReference type="ARBA" id="ARBA00022614"/>
    </source>
</evidence>
<dbReference type="Gene3D" id="3.30.200.20">
    <property type="entry name" value="Phosphorylase Kinase, domain 1"/>
    <property type="match status" value="3"/>
</dbReference>
<dbReference type="PROSITE" id="PS00107">
    <property type="entry name" value="PROTEIN_KINASE_ATP"/>
    <property type="match status" value="2"/>
</dbReference>
<evidence type="ECO:0000256" key="9">
    <source>
        <dbReference type="ARBA" id="ARBA00022692"/>
    </source>
</evidence>
<feature type="binding site" evidence="21">
    <location>
        <position position="2065"/>
    </location>
    <ligand>
        <name>ATP</name>
        <dbReference type="ChEBI" id="CHEBI:30616"/>
    </ligand>
</feature>
<gene>
    <name evidence="24" type="ORF">CKAN_02699700</name>
</gene>
<dbReference type="Pfam" id="PF00560">
    <property type="entry name" value="LRR_1"/>
    <property type="match status" value="9"/>
</dbReference>
<dbReference type="SMART" id="SM00220">
    <property type="entry name" value="S_TKc"/>
    <property type="match status" value="3"/>
</dbReference>
<dbReference type="CDD" id="cd12087">
    <property type="entry name" value="TM_EGFR-like"/>
    <property type="match status" value="1"/>
</dbReference>
<dbReference type="EC" id="2.7.11.1" evidence="3"/>
<proteinExistence type="predicted"/>
<dbReference type="SUPFAM" id="SSF52058">
    <property type="entry name" value="L domain-like"/>
    <property type="match status" value="4"/>
</dbReference>
<dbReference type="InterPro" id="IPR003591">
    <property type="entry name" value="Leu-rich_rpt_typical-subtyp"/>
</dbReference>
<evidence type="ECO:0000256" key="13">
    <source>
        <dbReference type="ARBA" id="ARBA00022777"/>
    </source>
</evidence>
<keyword evidence="10" id="KW-0732">Signal</keyword>
<evidence type="ECO:0000256" key="14">
    <source>
        <dbReference type="ARBA" id="ARBA00022840"/>
    </source>
</evidence>
<evidence type="ECO:0000256" key="5">
    <source>
        <dbReference type="ARBA" id="ARBA00022527"/>
    </source>
</evidence>
<keyword evidence="16 22" id="KW-0472">Membrane</keyword>
<dbReference type="FunFam" id="3.80.10.10:FF:000719">
    <property type="entry name" value="MDIS1-interacting receptor like kinase 2 isoform A"/>
    <property type="match status" value="1"/>
</dbReference>
<dbReference type="PROSITE" id="PS00109">
    <property type="entry name" value="PROTEIN_KINASE_TYR"/>
    <property type="match status" value="3"/>
</dbReference>
<keyword evidence="12 21" id="KW-0547">Nucleotide-binding</keyword>
<dbReference type="GO" id="GO:0004674">
    <property type="term" value="F:protein serine/threonine kinase activity"/>
    <property type="evidence" value="ECO:0007669"/>
    <property type="project" value="UniProtKB-KW"/>
</dbReference>
<evidence type="ECO:0000256" key="22">
    <source>
        <dbReference type="SAM" id="Phobius"/>
    </source>
</evidence>
<keyword evidence="17 24" id="KW-0675">Receptor</keyword>
<evidence type="ECO:0000313" key="24">
    <source>
        <dbReference type="EMBL" id="RWR97555.1"/>
    </source>
</evidence>
<dbReference type="SUPFAM" id="SSF52047">
    <property type="entry name" value="RNI-like"/>
    <property type="match status" value="1"/>
</dbReference>
<dbReference type="InterPro" id="IPR011009">
    <property type="entry name" value="Kinase-like_dom_sf"/>
</dbReference>
<feature type="transmembrane region" description="Helical" evidence="22">
    <location>
        <begin position="1467"/>
        <end position="1492"/>
    </location>
</feature>
<name>A0A443Q3F5_9MAGN</name>
<evidence type="ECO:0000313" key="25">
    <source>
        <dbReference type="Proteomes" id="UP000283530"/>
    </source>
</evidence>
<evidence type="ECO:0000256" key="1">
    <source>
        <dbReference type="ARBA" id="ARBA00004236"/>
    </source>
</evidence>
<dbReference type="GO" id="GO:0005886">
    <property type="term" value="C:plasma membrane"/>
    <property type="evidence" value="ECO:0007669"/>
    <property type="project" value="UniProtKB-SubCell"/>
</dbReference>
<feature type="transmembrane region" description="Helical" evidence="22">
    <location>
        <begin position="1971"/>
        <end position="1996"/>
    </location>
</feature>
<comment type="caution">
    <text evidence="24">The sequence shown here is derived from an EMBL/GenBank/DDBJ whole genome shotgun (WGS) entry which is preliminary data.</text>
</comment>
<dbReference type="GO" id="GO:0005524">
    <property type="term" value="F:ATP binding"/>
    <property type="evidence" value="ECO:0007669"/>
    <property type="project" value="UniProtKB-UniRule"/>
</dbReference>
<evidence type="ECO:0000256" key="16">
    <source>
        <dbReference type="ARBA" id="ARBA00023136"/>
    </source>
</evidence>
<dbReference type="EMBL" id="QPKB01000014">
    <property type="protein sequence ID" value="RWR97555.1"/>
    <property type="molecule type" value="Genomic_DNA"/>
</dbReference>
<dbReference type="FunFam" id="3.80.10.10:FF:000400">
    <property type="entry name" value="Nuclear pore complex protein NUP107"/>
    <property type="match status" value="1"/>
</dbReference>